<evidence type="ECO:0000256" key="1">
    <source>
        <dbReference type="ARBA" id="ARBA00004651"/>
    </source>
</evidence>
<evidence type="ECO:0000256" key="4">
    <source>
        <dbReference type="ARBA" id="ARBA00022692"/>
    </source>
</evidence>
<evidence type="ECO:0000256" key="5">
    <source>
        <dbReference type="ARBA" id="ARBA00022989"/>
    </source>
</evidence>
<protein>
    <submittedName>
        <fullName evidence="9">Type IV secretory system conjugative DNA transfer family protein</fullName>
    </submittedName>
</protein>
<proteinExistence type="inferred from homology"/>
<dbReference type="Gene3D" id="1.10.8.80">
    <property type="entry name" value="Magnesium chelatase subunit I, C-Terminal domain"/>
    <property type="match status" value="1"/>
</dbReference>
<comment type="similarity">
    <text evidence="2">Belongs to the VirD4/TraG family.</text>
</comment>
<dbReference type="RefSeq" id="WP_289388744.1">
    <property type="nucleotide sequence ID" value="NZ_JAUCBM010000018.1"/>
</dbReference>
<sequence>MSKPLSIIYIIFCLFIAFILWMLFYGIGLAIFFKDGRVLKATISDNFFASFKQVWFYYSHATVQKVALGAIAPTAILTSWVCWLGLRKSSNPLGDAEFQTLPSLIKNKWFQKKGHLFGRMDKRLLRRNDDRHHLIMGPTRSGKGISYVIPNALTHEGSMIVTDLKGEIFERTAGYRRKNGNSVYFFAPGSENTNRWNPIDFIRESRGDRTTDIQNMANILIPESQGENAVFQGLAQQLLAGIISYMLDSPHYENHRNLAEVNSFINSGLDLQKQISLILKQEPYLSRFTQESFNSYLGLSDRVAASTLVDIQNAMRPFKNERIASATTVTDIDLKSMKRKPVTVYLAPKINDVSLLKPLLTLFVQQVLDLLTLDFDEKSLQVYFLLDEFRQLKKMSEVINKLPYVAGYNIKMAFVIQDLKNLDEIYGETSRYSLLGNCGYQICLAANDQATAEYFSKSLGRKTIRYQSESRTIELIGVPRRTKVEQIRERDLMMPQEVRQMPADRMILLPQGEAPIFGQKIQYFKVAEFNKAVEYSQSHMPVISALDYYVPLTPIAKRLLAEPKAPVEEENTIQPAIEETPAQSEAPEAKAPPPPVAINQMENSKPDSETQISIIQDNDDEQKSIVDQDEIEDQRLKEFMKLRKANISAIQDFSQLGTKLAKSEKSKNRSDALFAMLDAVKTEVAAGANTAS</sequence>
<reference evidence="10" key="1">
    <citation type="journal article" date="2019" name="Int. J. Syst. Evol. Microbiol.">
        <title>The Global Catalogue of Microorganisms (GCM) 10K type strain sequencing project: providing services to taxonomists for standard genome sequencing and annotation.</title>
        <authorList>
            <consortium name="The Broad Institute Genomics Platform"/>
            <consortium name="The Broad Institute Genome Sequencing Center for Infectious Disease"/>
            <person name="Wu L."/>
            <person name="Ma J."/>
        </authorList>
    </citation>
    <scope>NUCLEOTIDE SEQUENCE [LARGE SCALE GENOMIC DNA]</scope>
    <source>
        <strain evidence="10">CCUG 49584</strain>
    </source>
</reference>
<comment type="caution">
    <text evidence="9">The sequence shown here is derived from an EMBL/GenBank/DDBJ whole genome shotgun (WGS) entry which is preliminary data.</text>
</comment>
<dbReference type="Pfam" id="PF02534">
    <property type="entry name" value="T4SS-DNA_transf"/>
    <property type="match status" value="1"/>
</dbReference>
<dbReference type="CDD" id="cd01127">
    <property type="entry name" value="TrwB_TraG_TraD_VirD4"/>
    <property type="match status" value="2"/>
</dbReference>
<name>A0ABW3V151_9HYPH</name>
<comment type="subcellular location">
    <subcellularLocation>
        <location evidence="1">Cell membrane</location>
        <topology evidence="1">Multi-pass membrane protein</topology>
    </subcellularLocation>
</comment>
<accession>A0ABW3V151</accession>
<feature type="transmembrane region" description="Helical" evidence="8">
    <location>
        <begin position="6"/>
        <end position="33"/>
    </location>
</feature>
<evidence type="ECO:0000256" key="3">
    <source>
        <dbReference type="ARBA" id="ARBA00022475"/>
    </source>
</evidence>
<dbReference type="Gene3D" id="3.40.50.300">
    <property type="entry name" value="P-loop containing nucleotide triphosphate hydrolases"/>
    <property type="match status" value="1"/>
</dbReference>
<keyword evidence="5 8" id="KW-1133">Transmembrane helix</keyword>
<evidence type="ECO:0000313" key="10">
    <source>
        <dbReference type="Proteomes" id="UP001597263"/>
    </source>
</evidence>
<keyword evidence="6 8" id="KW-0472">Membrane</keyword>
<evidence type="ECO:0000256" key="2">
    <source>
        <dbReference type="ARBA" id="ARBA00008806"/>
    </source>
</evidence>
<organism evidence="9 10">
    <name type="scientific">Pseudochrobactrum kiredjianiae</name>
    <dbReference type="NCBI Taxonomy" id="386305"/>
    <lineage>
        <taxon>Bacteria</taxon>
        <taxon>Pseudomonadati</taxon>
        <taxon>Pseudomonadota</taxon>
        <taxon>Alphaproteobacteria</taxon>
        <taxon>Hyphomicrobiales</taxon>
        <taxon>Brucellaceae</taxon>
        <taxon>Pseudochrobactrum</taxon>
    </lineage>
</organism>
<evidence type="ECO:0000256" key="6">
    <source>
        <dbReference type="ARBA" id="ARBA00023136"/>
    </source>
</evidence>
<evidence type="ECO:0000256" key="8">
    <source>
        <dbReference type="SAM" id="Phobius"/>
    </source>
</evidence>
<dbReference type="PANTHER" id="PTHR37937:SF1">
    <property type="entry name" value="CONJUGATIVE TRANSFER: DNA TRANSPORT"/>
    <property type="match status" value="1"/>
</dbReference>
<dbReference type="SUPFAM" id="SSF52540">
    <property type="entry name" value="P-loop containing nucleoside triphosphate hydrolases"/>
    <property type="match status" value="1"/>
</dbReference>
<feature type="region of interest" description="Disordered" evidence="7">
    <location>
        <begin position="578"/>
        <end position="609"/>
    </location>
</feature>
<keyword evidence="10" id="KW-1185">Reference proteome</keyword>
<gene>
    <name evidence="9" type="ORF">ACFQ35_00095</name>
</gene>
<evidence type="ECO:0000313" key="9">
    <source>
        <dbReference type="EMBL" id="MFD1225589.1"/>
    </source>
</evidence>
<dbReference type="InterPro" id="IPR003688">
    <property type="entry name" value="TraG/VirD4"/>
</dbReference>
<dbReference type="PANTHER" id="PTHR37937">
    <property type="entry name" value="CONJUGATIVE TRANSFER: DNA TRANSPORT"/>
    <property type="match status" value="1"/>
</dbReference>
<dbReference type="InterPro" id="IPR051539">
    <property type="entry name" value="T4SS-coupling_protein"/>
</dbReference>
<dbReference type="Proteomes" id="UP001597263">
    <property type="component" value="Unassembled WGS sequence"/>
</dbReference>
<evidence type="ECO:0000256" key="7">
    <source>
        <dbReference type="SAM" id="MobiDB-lite"/>
    </source>
</evidence>
<dbReference type="EMBL" id="JBHTMA010000001">
    <property type="protein sequence ID" value="MFD1225589.1"/>
    <property type="molecule type" value="Genomic_DNA"/>
</dbReference>
<dbReference type="InterPro" id="IPR027417">
    <property type="entry name" value="P-loop_NTPase"/>
</dbReference>
<keyword evidence="3" id="KW-1003">Cell membrane</keyword>
<keyword evidence="4 8" id="KW-0812">Transmembrane</keyword>